<proteinExistence type="predicted"/>
<reference evidence="1 2" key="1">
    <citation type="journal article" date="2023" name="Nucleic Acids Res.">
        <title>The hologenome of Daphnia magna reveals possible DNA methylation and microbiome-mediated evolution of the host genome.</title>
        <authorList>
            <person name="Chaturvedi A."/>
            <person name="Li X."/>
            <person name="Dhandapani V."/>
            <person name="Marshall H."/>
            <person name="Kissane S."/>
            <person name="Cuenca-Cambronero M."/>
            <person name="Asole G."/>
            <person name="Calvet F."/>
            <person name="Ruiz-Romero M."/>
            <person name="Marangio P."/>
            <person name="Guigo R."/>
            <person name="Rago D."/>
            <person name="Mirbahai L."/>
            <person name="Eastwood N."/>
            <person name="Colbourne J.K."/>
            <person name="Zhou J."/>
            <person name="Mallon E."/>
            <person name="Orsini L."/>
        </authorList>
    </citation>
    <scope>NUCLEOTIDE SEQUENCE [LARGE SCALE GENOMIC DNA]</scope>
    <source>
        <strain evidence="1">LRV0_1</strain>
    </source>
</reference>
<gene>
    <name evidence="1" type="ORF">OUZ56_031181</name>
</gene>
<evidence type="ECO:0000313" key="2">
    <source>
        <dbReference type="Proteomes" id="UP001234178"/>
    </source>
</evidence>
<evidence type="ECO:0000313" key="1">
    <source>
        <dbReference type="EMBL" id="KAK4016230.1"/>
    </source>
</evidence>
<name>A0ABQ9ZTI5_9CRUS</name>
<accession>A0ABQ9ZTI5</accession>
<protein>
    <submittedName>
        <fullName evidence="1">Uncharacterized protein</fullName>
    </submittedName>
</protein>
<dbReference type="EMBL" id="JAOYFB010000005">
    <property type="protein sequence ID" value="KAK4016230.1"/>
    <property type="molecule type" value="Genomic_DNA"/>
</dbReference>
<comment type="caution">
    <text evidence="1">The sequence shown here is derived from an EMBL/GenBank/DDBJ whole genome shotgun (WGS) entry which is preliminary data.</text>
</comment>
<organism evidence="1 2">
    <name type="scientific">Daphnia magna</name>
    <dbReference type="NCBI Taxonomy" id="35525"/>
    <lineage>
        <taxon>Eukaryota</taxon>
        <taxon>Metazoa</taxon>
        <taxon>Ecdysozoa</taxon>
        <taxon>Arthropoda</taxon>
        <taxon>Crustacea</taxon>
        <taxon>Branchiopoda</taxon>
        <taxon>Diplostraca</taxon>
        <taxon>Cladocera</taxon>
        <taxon>Anomopoda</taxon>
        <taxon>Daphniidae</taxon>
        <taxon>Daphnia</taxon>
    </lineage>
</organism>
<sequence>MVRQLRIYGRVVEPFKVNCVLAFQFSLNTKLILRATTVLPTNVLPFRAATSSLFSRMPKIGIQLSEINKIQEETLDGVFCVYDEDYE</sequence>
<keyword evidence="2" id="KW-1185">Reference proteome</keyword>
<dbReference type="Proteomes" id="UP001234178">
    <property type="component" value="Unassembled WGS sequence"/>
</dbReference>